<dbReference type="CDD" id="cd06661">
    <property type="entry name" value="GGCT_like"/>
    <property type="match status" value="1"/>
</dbReference>
<accession>A0A432V9B4</accession>
<dbReference type="PANTHER" id="PTHR12192">
    <property type="entry name" value="CATION TRANSPORT PROTEIN CHAC-RELATED"/>
    <property type="match status" value="1"/>
</dbReference>
<dbReference type="RefSeq" id="WP_128624818.1">
    <property type="nucleotide sequence ID" value="NZ_ML133509.1"/>
</dbReference>
<dbReference type="Pfam" id="PF04752">
    <property type="entry name" value="ChaC"/>
    <property type="match status" value="1"/>
</dbReference>
<dbReference type="SUPFAM" id="SSF110857">
    <property type="entry name" value="Gamma-glutamyl cyclotransferase-like"/>
    <property type="match status" value="1"/>
</dbReference>
<dbReference type="Proteomes" id="UP000281647">
    <property type="component" value="Unassembled WGS sequence"/>
</dbReference>
<dbReference type="InterPro" id="IPR036568">
    <property type="entry name" value="GGCT-like_sf"/>
</dbReference>
<evidence type="ECO:0000256" key="2">
    <source>
        <dbReference type="ARBA" id="ARBA00023239"/>
    </source>
</evidence>
<keyword evidence="3" id="KW-0808">Transferase</keyword>
<organism evidence="3 4">
    <name type="scientific">Borborobacter arsenicus</name>
    <dbReference type="NCBI Taxonomy" id="1851146"/>
    <lineage>
        <taxon>Bacteria</taxon>
        <taxon>Pseudomonadati</taxon>
        <taxon>Pseudomonadota</taxon>
        <taxon>Alphaproteobacteria</taxon>
        <taxon>Hyphomicrobiales</taxon>
        <taxon>Phyllobacteriaceae</taxon>
        <taxon>Borborobacter</taxon>
    </lineage>
</organism>
<dbReference type="GO" id="GO:0006751">
    <property type="term" value="P:glutathione catabolic process"/>
    <property type="evidence" value="ECO:0007669"/>
    <property type="project" value="InterPro"/>
</dbReference>
<keyword evidence="2" id="KW-0456">Lyase</keyword>
<dbReference type="AlphaFoldDB" id="A0A432V9B4"/>
<dbReference type="OrthoDB" id="9795692at2"/>
<name>A0A432V9B4_9HYPH</name>
<dbReference type="InterPro" id="IPR013024">
    <property type="entry name" value="GGCT-like"/>
</dbReference>
<dbReference type="Gene3D" id="3.10.490.10">
    <property type="entry name" value="Gamma-glutamyl cyclotransferase-like"/>
    <property type="match status" value="1"/>
</dbReference>
<comment type="caution">
    <text evidence="3">The sequence shown here is derived from an EMBL/GenBank/DDBJ whole genome shotgun (WGS) entry which is preliminary data.</text>
</comment>
<dbReference type="EMBL" id="RKST01000005">
    <property type="protein sequence ID" value="RUM98751.1"/>
    <property type="molecule type" value="Genomic_DNA"/>
</dbReference>
<reference evidence="3 4" key="1">
    <citation type="submission" date="2018-11" db="EMBL/GenBank/DDBJ databases">
        <title>Pseudaminobacter arsenicus sp. nov., an arsenic-resistant bacterium isolated from arsenic-rich aquifers.</title>
        <authorList>
            <person name="Mu Y."/>
        </authorList>
    </citation>
    <scope>NUCLEOTIDE SEQUENCE [LARGE SCALE GENOMIC DNA]</scope>
    <source>
        <strain evidence="3 4">CB3</strain>
    </source>
</reference>
<evidence type="ECO:0000256" key="1">
    <source>
        <dbReference type="ARBA" id="ARBA00012344"/>
    </source>
</evidence>
<evidence type="ECO:0000313" key="4">
    <source>
        <dbReference type="Proteomes" id="UP000281647"/>
    </source>
</evidence>
<protein>
    <recommendedName>
        <fullName evidence="1">glutathione-specific gamma-glutamylcyclotransferase</fullName>
        <ecNumber evidence="1">4.3.2.7</ecNumber>
    </recommendedName>
</protein>
<sequence>MASRVMALTPQLLARCHRVIEDTGPEPGLAYLDEADYEAMLDEALAGHRIGEPVWLFAYGSLIWKPELEHLDERLALVRGWHRSFCIRLTRWRGTLDRPGLMMGLHRGGQCRGVAYRLPEQNLRDQFDKLFRREMTAKPSTYLPRWLKLETAEGPMRALSFVVNPKGRTFAGKRSEDEVAQLLADACGHLGSGADYLYHTVKNLEAHGIHDRHLWRLQQLVAEVLAQPV</sequence>
<proteinExistence type="predicted"/>
<keyword evidence="4" id="KW-1185">Reference proteome</keyword>
<dbReference type="GO" id="GO:0016740">
    <property type="term" value="F:transferase activity"/>
    <property type="evidence" value="ECO:0007669"/>
    <property type="project" value="UniProtKB-KW"/>
</dbReference>
<gene>
    <name evidence="3" type="ORF">EET67_06520</name>
</gene>
<evidence type="ECO:0000313" key="3">
    <source>
        <dbReference type="EMBL" id="RUM98751.1"/>
    </source>
</evidence>
<dbReference type="EC" id="4.3.2.7" evidence="1"/>
<dbReference type="InterPro" id="IPR006840">
    <property type="entry name" value="ChaC"/>
</dbReference>
<dbReference type="GO" id="GO:0005737">
    <property type="term" value="C:cytoplasm"/>
    <property type="evidence" value="ECO:0007669"/>
    <property type="project" value="TreeGrafter"/>
</dbReference>
<dbReference type="GO" id="GO:0061928">
    <property type="term" value="F:glutathione specific gamma-glutamylcyclotransferase activity"/>
    <property type="evidence" value="ECO:0007669"/>
    <property type="project" value="UniProtKB-EC"/>
</dbReference>
<dbReference type="PANTHER" id="PTHR12192:SF2">
    <property type="entry name" value="GLUTATHIONE-SPECIFIC GAMMA-GLUTAMYLCYCLOTRANSFERASE 2"/>
    <property type="match status" value="1"/>
</dbReference>